<dbReference type="InterPro" id="IPR017853">
    <property type="entry name" value="GH"/>
</dbReference>
<dbReference type="GO" id="GO:0004553">
    <property type="term" value="F:hydrolase activity, hydrolyzing O-glycosyl compounds"/>
    <property type="evidence" value="ECO:0007669"/>
    <property type="project" value="InterPro"/>
</dbReference>
<dbReference type="SUPFAM" id="SSF51445">
    <property type="entry name" value="(Trans)glycosidases"/>
    <property type="match status" value="1"/>
</dbReference>
<evidence type="ECO:0000313" key="5">
    <source>
        <dbReference type="EMBL" id="MBB6730035.1"/>
    </source>
</evidence>
<proteinExistence type="inferred from homology"/>
<dbReference type="PANTHER" id="PTHR23421">
    <property type="entry name" value="BETA-GALACTOSIDASE RELATED"/>
    <property type="match status" value="1"/>
</dbReference>
<evidence type="ECO:0000256" key="2">
    <source>
        <dbReference type="RuleBase" id="RU003679"/>
    </source>
</evidence>
<feature type="domain" description="Glycoside hydrolase 35 catalytic" evidence="4">
    <location>
        <begin position="17"/>
        <end position="317"/>
    </location>
</feature>
<feature type="compositionally biased region" description="Low complexity" evidence="3">
    <location>
        <begin position="558"/>
        <end position="567"/>
    </location>
</feature>
<evidence type="ECO:0000256" key="1">
    <source>
        <dbReference type="ARBA" id="ARBA00009809"/>
    </source>
</evidence>
<dbReference type="Proteomes" id="UP000564644">
    <property type="component" value="Unassembled WGS sequence"/>
</dbReference>
<evidence type="ECO:0000313" key="6">
    <source>
        <dbReference type="Proteomes" id="UP000564644"/>
    </source>
</evidence>
<comment type="caution">
    <text evidence="5">The sequence shown here is derived from an EMBL/GenBank/DDBJ whole genome shotgun (WGS) entry which is preliminary data.</text>
</comment>
<dbReference type="InterPro" id="IPR001944">
    <property type="entry name" value="Glycoside_Hdrlase_35"/>
</dbReference>
<organism evidence="5 6">
    <name type="scientific">Cohnella zeiphila</name>
    <dbReference type="NCBI Taxonomy" id="2761120"/>
    <lineage>
        <taxon>Bacteria</taxon>
        <taxon>Bacillati</taxon>
        <taxon>Bacillota</taxon>
        <taxon>Bacilli</taxon>
        <taxon>Bacillales</taxon>
        <taxon>Paenibacillaceae</taxon>
        <taxon>Cohnella</taxon>
    </lineage>
</organism>
<dbReference type="PRINTS" id="PR00742">
    <property type="entry name" value="GLHYDRLASE35"/>
</dbReference>
<name>A0A7X0SJV9_9BACL</name>
<gene>
    <name evidence="5" type="ORF">H7C18_03915</name>
</gene>
<comment type="similarity">
    <text evidence="1 2">Belongs to the glycosyl hydrolase 35 family.</text>
</comment>
<evidence type="ECO:0000259" key="4">
    <source>
        <dbReference type="Pfam" id="PF01301"/>
    </source>
</evidence>
<dbReference type="GO" id="GO:0005975">
    <property type="term" value="P:carbohydrate metabolic process"/>
    <property type="evidence" value="ECO:0007669"/>
    <property type="project" value="InterPro"/>
</dbReference>
<protein>
    <submittedName>
        <fullName evidence="5">Beta-galactosidase</fullName>
    </submittedName>
</protein>
<dbReference type="EMBL" id="JACJVO010000004">
    <property type="protein sequence ID" value="MBB6730035.1"/>
    <property type="molecule type" value="Genomic_DNA"/>
</dbReference>
<reference evidence="5 6" key="1">
    <citation type="submission" date="2020-08" db="EMBL/GenBank/DDBJ databases">
        <title>Cohnella phylogeny.</title>
        <authorList>
            <person name="Dunlap C."/>
        </authorList>
    </citation>
    <scope>NUCLEOTIDE SEQUENCE [LARGE SCALE GENOMIC DNA]</scope>
    <source>
        <strain evidence="5 6">CBP 2801</strain>
    </source>
</reference>
<dbReference type="Gene3D" id="3.20.20.80">
    <property type="entry name" value="Glycosidases"/>
    <property type="match status" value="1"/>
</dbReference>
<dbReference type="InterPro" id="IPR031330">
    <property type="entry name" value="Gly_Hdrlase_35_cat"/>
</dbReference>
<dbReference type="RefSeq" id="WP_185127708.1">
    <property type="nucleotide sequence ID" value="NZ_JACJVO010000004.1"/>
</dbReference>
<sequence length="984" mass="107179">MTELIRSEPWIRMEPDSLFVNGRSEILLCASLFYFRIPRALWRERMEQLRGIGYNAIDVYFPWNFHEREEGVWDFEGERDAAEFLRLAAESGLRVVARPGPYICSEWDGGALPAYLLAKENLKLRDSDTAYLAHVARWYEKILPLLRRFELGRGGTVVAVQLENELDFYRCEDPRGYISALRDLALEHEIGVPLIACAGQGGIFGASGDADGVVPTCNFYPDNRNPGFETIVQAYKREMATRGYPLLVTETNRSHFLLRRLLSCGVKLLGPYLQVSGTDYGFTNAVNNWGRPMAFMTSDYDFGGMISPEGHLRAEAYEGRLLSRLLNVYGPALAEASPTETADAEEAVDARETIEAGKAMNAQEVDEAGGPFWRERGYDVGPYRLALKGGGRLAFISDTSREKGLAVPEELPLNRWGIAGMIVRSTAELSGVYRQDAQSCDLVFYADEGKDGQIVFRFEAEPSGSQAEAAAVQASGSDGKEWSRAVEFDGRSRGKVSFEWADGSRLTVHGISREDALMLEAIEEDGTLTFGAMPEYEQRETELPEGWSATLPEPHSPPATAVPAPTAGEGSLEARGVYRGYAWYELDAAGSAEADSGTDPRNGGIANPDSNAPDAPGTPSDSESEPDATLLPRGSIAGSAVGLLVARGSDIVTVHADGKYVGTVVPGGSSRYLSLPEGGSPGKLTARVEIWGHSNFDDIRLPTLRLSAGKGLGDLVVVSRKRDLTAPWRFDRTTDPRRAAPGTDDERWPLAAFGGWHPNDRVACEYYCRTVRLTPGADCAALWFDGLETSVRVWADGREAGTATPDDPWLWLERRMPGEAESVPLTLALERRIGASAGKIHLLEGRSAVLRSLRSAEERELSAAADLARPDAAAIRLPYSLAPGQVAWLFASLADAVAGAERGVRMRADGANVKLTAFAGSRLIGRLWLPGGAERPRMSGGSPDSVFVPAAWLARAEERRVRIFAEAVVPGEPGQLQALRFLLV</sequence>
<dbReference type="AlphaFoldDB" id="A0A7X0SJV9"/>
<feature type="region of interest" description="Disordered" evidence="3">
    <location>
        <begin position="538"/>
        <end position="568"/>
    </location>
</feature>
<evidence type="ECO:0000256" key="3">
    <source>
        <dbReference type="SAM" id="MobiDB-lite"/>
    </source>
</evidence>
<dbReference type="Pfam" id="PF01301">
    <property type="entry name" value="Glyco_hydro_35"/>
    <property type="match status" value="1"/>
</dbReference>
<keyword evidence="6" id="KW-1185">Reference proteome</keyword>
<feature type="region of interest" description="Disordered" evidence="3">
    <location>
        <begin position="592"/>
        <end position="633"/>
    </location>
</feature>
<accession>A0A7X0SJV9</accession>